<feature type="transmembrane region" description="Helical" evidence="1">
    <location>
        <begin position="394"/>
        <end position="413"/>
    </location>
</feature>
<dbReference type="Proteomes" id="UP000594873">
    <property type="component" value="Chromosome"/>
</dbReference>
<dbReference type="EMBL" id="CP065592">
    <property type="protein sequence ID" value="QPQ54379.1"/>
    <property type="molecule type" value="Genomic_DNA"/>
</dbReference>
<feature type="transmembrane region" description="Helical" evidence="1">
    <location>
        <begin position="771"/>
        <end position="791"/>
    </location>
</feature>
<feature type="transmembrane region" description="Helical" evidence="1">
    <location>
        <begin position="904"/>
        <end position="922"/>
    </location>
</feature>
<feature type="transmembrane region" description="Helical" evidence="1">
    <location>
        <begin position="6"/>
        <end position="24"/>
    </location>
</feature>
<feature type="transmembrane region" description="Helical" evidence="1">
    <location>
        <begin position="507"/>
        <end position="525"/>
    </location>
</feature>
<dbReference type="AlphaFoldDB" id="A0A7T2GIC1"/>
<feature type="transmembrane region" description="Helical" evidence="1">
    <location>
        <begin position="425"/>
        <end position="445"/>
    </location>
</feature>
<feature type="transmembrane region" description="Helical" evidence="1">
    <location>
        <begin position="219"/>
        <end position="238"/>
    </location>
</feature>
<feature type="transmembrane region" description="Helical" evidence="1">
    <location>
        <begin position="568"/>
        <end position="588"/>
    </location>
</feature>
<sequence length="954" mass="101047">MIDTLVLIGLIAAVVVLWQRVKLLQHRIDVLEDRYWSVETAPHEAAPPIELSKIFPPSTPIAEIVEERPAPPPLPAESVTFQTSEEWDSAPYLHERPSFSFEEIFGRRLPIWAGGITLAVAGFLIVRYSIEAGLLSPVIRTLFGLLFGSSLLAAAELALRNEERVQDERVRQALAGAGIASLYGSILAAANLYDLIAPLTAFIGMAGVTALAIGLSLRFGAPCAVLGLVGGLAAPALVGSGPPSIPLLATYLALAVGGLSILSKTQRWMWLGVSALAGGLGWGAMLLIGGAFDAAGSISIALYLALIGIFLPAFVLPQGNAGGVKMAGSLIAAAQVAVLVATGGFTLLNWGLYGLISVAMLWLSRREANLKRLPAAGLLVVLLLLTAWPDPASLDFAIVMLSAIAIYGIPALLKLWSGEGSSLEAGQIAALALAGPLLALIHFYDGEGDETVFALLFLVSAFATAGIAKLGWTNQARRDDARFVILASATAICTSAAFALLFPDWALAPAFAGLALLLIILSARADDRRVEISGWGLAAAALVMLPITDQATAEFGRLVGDTEPMDRLAAFVRWSLTAVIAGLSLRWARKTSMRTVVRAVTPLLAYGAAAQFLSPTYLPVLAAAALVGLARLYPREPLRTAPESISLLVIIGLWAVLPLSAWTQAGMMSAGGIPLFVTDLPNVHDALSLLLVPAAVMAVALWPNRQERGEKVLLGVAACVAAIGLHILFKQLFAISSYEAFAAHGLAERTLWEAALLGGGLLFWKRGAAPFGLALSVAGLAHFGWFTLILHNPLWADQSVGDLPILNLLLPAYGLPLLWLWLTKGWMPEWPDAAWRSRSVVQMLLITLLGFSLLRQVAVGSILSVPGLSAGEDIARSLLAVGLAIGFLIWGIRQSKKEWRLASLALMLGAAGKVFLFDAAGLDGLLRIASFVALGLNLIGIGWLYSRYLPEERR</sequence>
<proteinExistence type="predicted"/>
<name>A0A7T2GIC1_9SPHN</name>
<feature type="transmembrane region" description="Helical" evidence="1">
    <location>
        <begin position="712"/>
        <end position="729"/>
    </location>
</feature>
<feature type="transmembrane region" description="Helical" evidence="1">
    <location>
        <begin position="683"/>
        <end position="703"/>
    </location>
</feature>
<feature type="transmembrane region" description="Helical" evidence="1">
    <location>
        <begin position="142"/>
        <end position="159"/>
    </location>
</feature>
<feature type="transmembrane region" description="Helical" evidence="1">
    <location>
        <begin position="843"/>
        <end position="868"/>
    </location>
</feature>
<dbReference type="Pfam" id="PF10101">
    <property type="entry name" value="DUF2339"/>
    <property type="match status" value="1"/>
</dbReference>
<feature type="transmembrane region" description="Helical" evidence="1">
    <location>
        <begin position="595"/>
        <end position="611"/>
    </location>
</feature>
<dbReference type="PIRSF" id="PIRSF035905">
    <property type="entry name" value="UCP035905_mp"/>
    <property type="match status" value="1"/>
</dbReference>
<feature type="transmembrane region" description="Helical" evidence="1">
    <location>
        <begin position="617"/>
        <end position="633"/>
    </location>
</feature>
<keyword evidence="1" id="KW-1133">Transmembrane helix</keyword>
<evidence type="ECO:0000256" key="1">
    <source>
        <dbReference type="SAM" id="Phobius"/>
    </source>
</evidence>
<feature type="transmembrane region" description="Helical" evidence="1">
    <location>
        <begin position="803"/>
        <end position="822"/>
    </location>
</feature>
<organism evidence="2 3">
    <name type="scientific">Allosphingosinicella flava</name>
    <dbReference type="NCBI Taxonomy" id="2771430"/>
    <lineage>
        <taxon>Bacteria</taxon>
        <taxon>Pseudomonadati</taxon>
        <taxon>Pseudomonadota</taxon>
        <taxon>Alphaproteobacteria</taxon>
        <taxon>Sphingomonadales</taxon>
        <taxon>Sphingomonadaceae</taxon>
        <taxon>Allosphingosinicella</taxon>
    </lineage>
</organism>
<dbReference type="InterPro" id="IPR019286">
    <property type="entry name" value="DUF2339_TM"/>
</dbReference>
<reference evidence="2 3" key="1">
    <citation type="submission" date="2020-11" db="EMBL/GenBank/DDBJ databases">
        <title>Genome seq and assembly of Sphingosinicella sp.</title>
        <authorList>
            <person name="Chhetri G."/>
        </authorList>
    </citation>
    <scope>NUCLEOTIDE SEQUENCE [LARGE SCALE GENOMIC DNA]</scope>
    <source>
        <strain evidence="2 3">UDD2</strain>
    </source>
</reference>
<keyword evidence="3" id="KW-1185">Reference proteome</keyword>
<dbReference type="InterPro" id="IPR014600">
    <property type="entry name" value="UCP035905_mem"/>
</dbReference>
<feature type="transmembrane region" description="Helical" evidence="1">
    <location>
        <begin position="645"/>
        <end position="663"/>
    </location>
</feature>
<feature type="transmembrane region" description="Helical" evidence="1">
    <location>
        <begin position="171"/>
        <end position="189"/>
    </location>
</feature>
<feature type="transmembrane region" description="Helical" evidence="1">
    <location>
        <begin position="874"/>
        <end position="892"/>
    </location>
</feature>
<keyword evidence="1" id="KW-0472">Membrane</keyword>
<dbReference type="PANTHER" id="PTHR38434">
    <property type="entry name" value="BLL2549 PROTEIN"/>
    <property type="match status" value="1"/>
</dbReference>
<dbReference type="PANTHER" id="PTHR38434:SF1">
    <property type="entry name" value="BLL2549 PROTEIN"/>
    <property type="match status" value="1"/>
</dbReference>
<feature type="transmembrane region" description="Helical" evidence="1">
    <location>
        <begin position="370"/>
        <end position="388"/>
    </location>
</feature>
<accession>A0A7T2GIC1</accession>
<keyword evidence="1" id="KW-0812">Transmembrane</keyword>
<feature type="transmembrane region" description="Helical" evidence="1">
    <location>
        <begin position="532"/>
        <end position="548"/>
    </location>
</feature>
<feature type="transmembrane region" description="Helical" evidence="1">
    <location>
        <begin position="269"/>
        <end position="292"/>
    </location>
</feature>
<evidence type="ECO:0000313" key="3">
    <source>
        <dbReference type="Proteomes" id="UP000594873"/>
    </source>
</evidence>
<evidence type="ECO:0000313" key="2">
    <source>
        <dbReference type="EMBL" id="QPQ54379.1"/>
    </source>
</evidence>
<dbReference type="RefSeq" id="WP_200970906.1">
    <property type="nucleotide sequence ID" value="NZ_CP065592.1"/>
</dbReference>
<feature type="transmembrane region" description="Helical" evidence="1">
    <location>
        <begin position="741"/>
        <end position="764"/>
    </location>
</feature>
<feature type="transmembrane region" description="Helical" evidence="1">
    <location>
        <begin position="928"/>
        <end position="946"/>
    </location>
</feature>
<feature type="transmembrane region" description="Helical" evidence="1">
    <location>
        <begin position="195"/>
        <end position="212"/>
    </location>
</feature>
<feature type="transmembrane region" description="Helical" evidence="1">
    <location>
        <begin position="109"/>
        <end position="130"/>
    </location>
</feature>
<feature type="transmembrane region" description="Helical" evidence="1">
    <location>
        <begin position="483"/>
        <end position="501"/>
    </location>
</feature>
<protein>
    <submittedName>
        <fullName evidence="2">DUF2339 domain-containing protein</fullName>
    </submittedName>
</protein>
<feature type="transmembrane region" description="Helical" evidence="1">
    <location>
        <begin position="451"/>
        <end position="471"/>
    </location>
</feature>
<gene>
    <name evidence="2" type="ORF">IC614_08435</name>
</gene>
<dbReference type="KEGG" id="sflv:IC614_08435"/>
<feature type="transmembrane region" description="Helical" evidence="1">
    <location>
        <begin position="298"/>
        <end position="316"/>
    </location>
</feature>